<feature type="compositionally biased region" description="Basic and acidic residues" evidence="3">
    <location>
        <begin position="46"/>
        <end position="60"/>
    </location>
</feature>
<feature type="compositionally biased region" description="Low complexity" evidence="3">
    <location>
        <begin position="316"/>
        <end position="325"/>
    </location>
</feature>
<dbReference type="AlphaFoldDB" id="A0A5B0LX59"/>
<dbReference type="Proteomes" id="UP000324748">
    <property type="component" value="Unassembled WGS sequence"/>
</dbReference>
<dbReference type="SUPFAM" id="SSF50044">
    <property type="entry name" value="SH3-domain"/>
    <property type="match status" value="1"/>
</dbReference>
<keyword evidence="4" id="KW-0472">Membrane</keyword>
<feature type="compositionally biased region" description="Polar residues" evidence="3">
    <location>
        <begin position="128"/>
        <end position="152"/>
    </location>
</feature>
<feature type="region of interest" description="Disordered" evidence="3">
    <location>
        <begin position="1"/>
        <end position="30"/>
    </location>
</feature>
<protein>
    <recommendedName>
        <fullName evidence="5">SH3 domain-containing protein</fullName>
    </recommendedName>
</protein>
<feature type="transmembrane region" description="Helical" evidence="4">
    <location>
        <begin position="215"/>
        <end position="232"/>
    </location>
</feature>
<keyword evidence="4" id="KW-0812">Transmembrane</keyword>
<organism evidence="6 7">
    <name type="scientific">Puccinia graminis f. sp. tritici</name>
    <dbReference type="NCBI Taxonomy" id="56615"/>
    <lineage>
        <taxon>Eukaryota</taxon>
        <taxon>Fungi</taxon>
        <taxon>Dikarya</taxon>
        <taxon>Basidiomycota</taxon>
        <taxon>Pucciniomycotina</taxon>
        <taxon>Pucciniomycetes</taxon>
        <taxon>Pucciniales</taxon>
        <taxon>Pucciniaceae</taxon>
        <taxon>Puccinia</taxon>
    </lineage>
</organism>
<evidence type="ECO:0000256" key="4">
    <source>
        <dbReference type="SAM" id="Phobius"/>
    </source>
</evidence>
<proteinExistence type="predicted"/>
<dbReference type="PROSITE" id="PS50002">
    <property type="entry name" value="SH3"/>
    <property type="match status" value="1"/>
</dbReference>
<evidence type="ECO:0000256" key="2">
    <source>
        <dbReference type="PROSITE-ProRule" id="PRU00192"/>
    </source>
</evidence>
<feature type="region of interest" description="Disordered" evidence="3">
    <location>
        <begin position="301"/>
        <end position="334"/>
    </location>
</feature>
<comment type="caution">
    <text evidence="6">The sequence shown here is derived from an EMBL/GenBank/DDBJ whole genome shotgun (WGS) entry which is preliminary data.</text>
</comment>
<feature type="region of interest" description="Disordered" evidence="3">
    <location>
        <begin position="430"/>
        <end position="459"/>
    </location>
</feature>
<keyword evidence="4" id="KW-1133">Transmembrane helix</keyword>
<feature type="compositionally biased region" description="Polar residues" evidence="3">
    <location>
        <begin position="61"/>
        <end position="70"/>
    </location>
</feature>
<reference evidence="6 7" key="1">
    <citation type="submission" date="2019-05" db="EMBL/GenBank/DDBJ databases">
        <title>Emergence of the Ug99 lineage of the wheat stem rust pathogen through somatic hybridization.</title>
        <authorList>
            <person name="Li F."/>
            <person name="Upadhyaya N.M."/>
            <person name="Sperschneider J."/>
            <person name="Matny O."/>
            <person name="Nguyen-Phuc H."/>
            <person name="Mago R."/>
            <person name="Raley C."/>
            <person name="Miller M.E."/>
            <person name="Silverstein K.A.T."/>
            <person name="Henningsen E."/>
            <person name="Hirsch C.D."/>
            <person name="Visser B."/>
            <person name="Pretorius Z.A."/>
            <person name="Steffenson B.J."/>
            <person name="Schwessinger B."/>
            <person name="Dodds P.N."/>
            <person name="Figueroa M."/>
        </authorList>
    </citation>
    <scope>NUCLEOTIDE SEQUENCE [LARGE SCALE GENOMIC DNA]</scope>
    <source>
        <strain evidence="6">21-0</strain>
    </source>
</reference>
<dbReference type="InterPro" id="IPR001452">
    <property type="entry name" value="SH3_domain"/>
</dbReference>
<dbReference type="InterPro" id="IPR036028">
    <property type="entry name" value="SH3-like_dom_sf"/>
</dbReference>
<dbReference type="Gene3D" id="2.30.30.40">
    <property type="entry name" value="SH3 Domains"/>
    <property type="match status" value="1"/>
</dbReference>
<feature type="domain" description="SH3" evidence="5">
    <location>
        <begin position="362"/>
        <end position="430"/>
    </location>
</feature>
<keyword evidence="7" id="KW-1185">Reference proteome</keyword>
<gene>
    <name evidence="6" type="ORF">PGT21_009295</name>
</gene>
<dbReference type="OMA" id="PDFANEY"/>
<feature type="compositionally biased region" description="Polar residues" evidence="3">
    <location>
        <begin position="176"/>
        <end position="201"/>
    </location>
</feature>
<name>A0A5B0LX59_PUCGR</name>
<evidence type="ECO:0000259" key="5">
    <source>
        <dbReference type="PROSITE" id="PS50002"/>
    </source>
</evidence>
<evidence type="ECO:0000256" key="1">
    <source>
        <dbReference type="ARBA" id="ARBA00022443"/>
    </source>
</evidence>
<evidence type="ECO:0000313" key="6">
    <source>
        <dbReference type="EMBL" id="KAA1069021.1"/>
    </source>
</evidence>
<dbReference type="OrthoDB" id="5340910at2759"/>
<sequence length="547" mass="59759">MFRHHAATNNELASQSPPPANSAPSDPDILTTLAQFDNQQRTQLEQFKRQQAAERQREIYRQNQMSTTLAEDTPTPPRQSPPGSIQESPTHIIAQPKPTVPLPQKNHTSSPPTPPPASAVIAPESHSKNATVAASPQAAPQRSVGNSTSQGGNLAPSPAASRLPTPPPSAPQHTPNSIPTGGSQNSTLSSSLAQPSGVASAQTYERHGMTTGQKVLLAGGLLSSLFVLGYFVRWWQKRRRNQLNGPRKVDKLNIKGPFQKSEENLADADSEPIFGGPGHASISFDRLQVLSEKPIPFPRSDIYNQHSLPSPPPKSPSAARSSLTLEPPPPQPNILPNLKLISPLSQFNDQTPMDYRCKGPQMKGKIFTVERTYQAALADELVLHVGDRIEVAFYYDDGWCLGQNLDIGRYDPGQLSKGVFPRDCVGSHPIELKNESEGSSNAAERGLASDRTTYDDAEEQSRKAFRAISSNPSLSPLSSSIFEKFPLPPRSQDRLEAQHHDRLETQQRVSSLFIGRNAQLFLELDDALGEPESPLHVHFANPHNYPK</sequence>
<dbReference type="SMART" id="SM00326">
    <property type="entry name" value="SH3"/>
    <property type="match status" value="1"/>
</dbReference>
<keyword evidence="1 2" id="KW-0728">SH3 domain</keyword>
<feature type="region of interest" description="Disordered" evidence="3">
    <location>
        <begin position="44"/>
        <end position="201"/>
    </location>
</feature>
<evidence type="ECO:0000256" key="3">
    <source>
        <dbReference type="SAM" id="MobiDB-lite"/>
    </source>
</evidence>
<accession>A0A5B0LX59</accession>
<evidence type="ECO:0000313" key="7">
    <source>
        <dbReference type="Proteomes" id="UP000324748"/>
    </source>
</evidence>
<dbReference type="EMBL" id="VSWC01000183">
    <property type="protein sequence ID" value="KAA1069021.1"/>
    <property type="molecule type" value="Genomic_DNA"/>
</dbReference>